<gene>
    <name evidence="1" type="ORF">KQ910_23640</name>
</gene>
<keyword evidence="2" id="KW-1185">Reference proteome</keyword>
<proteinExistence type="predicted"/>
<evidence type="ECO:0000313" key="2">
    <source>
        <dbReference type="Proteomes" id="UP000727907"/>
    </source>
</evidence>
<reference evidence="1 2" key="1">
    <citation type="submission" date="2021-06" db="EMBL/GenBank/DDBJ databases">
        <authorList>
            <person name="Lee D.H."/>
        </authorList>
    </citation>
    <scope>NUCLEOTIDE SEQUENCE [LARGE SCALE GENOMIC DNA]</scope>
    <source>
        <strain evidence="1 2">MMS21-HV4-11</strain>
    </source>
</reference>
<comment type="caution">
    <text evidence="1">The sequence shown here is derived from an EMBL/GenBank/DDBJ whole genome shotgun (WGS) entry which is preliminary data.</text>
</comment>
<sequence length="129" mass="13714">MAEEQMGAIREALADIYGEKNEGGLLCCTLEAVNADGMDVSIQVMAETINLAPYPFAEDPLTRLELSGAVDTLESVALDLVDWDANAFATVGTSGNDPADIALLIDQTFVRVLGCSPDYRLTVSTEDLA</sequence>
<organism evidence="1 2">
    <name type="scientific">Reyranella humidisoli</name>
    <dbReference type="NCBI Taxonomy" id="2849149"/>
    <lineage>
        <taxon>Bacteria</taxon>
        <taxon>Pseudomonadati</taxon>
        <taxon>Pseudomonadota</taxon>
        <taxon>Alphaproteobacteria</taxon>
        <taxon>Hyphomicrobiales</taxon>
        <taxon>Reyranellaceae</taxon>
        <taxon>Reyranella</taxon>
    </lineage>
</organism>
<dbReference type="Proteomes" id="UP000727907">
    <property type="component" value="Unassembled WGS sequence"/>
</dbReference>
<name>A0ABS6IQA7_9HYPH</name>
<accession>A0ABS6IQA7</accession>
<dbReference type="EMBL" id="JAHOPB010000003">
    <property type="protein sequence ID" value="MBU8876788.1"/>
    <property type="molecule type" value="Genomic_DNA"/>
</dbReference>
<protein>
    <submittedName>
        <fullName evidence="1">Uncharacterized protein</fullName>
    </submittedName>
</protein>
<evidence type="ECO:0000313" key="1">
    <source>
        <dbReference type="EMBL" id="MBU8876788.1"/>
    </source>
</evidence>
<dbReference type="RefSeq" id="WP_216965962.1">
    <property type="nucleotide sequence ID" value="NZ_JAHOPB010000003.1"/>
</dbReference>